<name>A0AA40VND4_9MICO</name>
<dbReference type="Proteomes" id="UP000549113">
    <property type="component" value="Unassembled WGS sequence"/>
</dbReference>
<dbReference type="AlphaFoldDB" id="A0AA40VND4"/>
<dbReference type="EMBL" id="JACIFH010000001">
    <property type="protein sequence ID" value="MBB4140298.1"/>
    <property type="molecule type" value="Genomic_DNA"/>
</dbReference>
<evidence type="ECO:0000256" key="1">
    <source>
        <dbReference type="SAM" id="MobiDB-lite"/>
    </source>
</evidence>
<sequence>MFGLAGPFDSGSGTVPGPNTVRKRLLNRETEPGRVFNSRSGTVPGPNTVRKRLLNRDGAIPVAVRYRAVRAATAARTRATTVAGAR</sequence>
<keyword evidence="3" id="KW-1185">Reference proteome</keyword>
<evidence type="ECO:0000313" key="2">
    <source>
        <dbReference type="EMBL" id="MBB4140298.1"/>
    </source>
</evidence>
<accession>A0AA40VND4</accession>
<evidence type="ECO:0000313" key="3">
    <source>
        <dbReference type="Proteomes" id="UP000549113"/>
    </source>
</evidence>
<comment type="caution">
    <text evidence="2">The sequence shown here is derived from an EMBL/GenBank/DDBJ whole genome shotgun (WGS) entry which is preliminary data.</text>
</comment>
<protein>
    <submittedName>
        <fullName evidence="2">Uncharacterized protein</fullName>
    </submittedName>
</protein>
<reference evidence="2 3" key="1">
    <citation type="submission" date="2020-08" db="EMBL/GenBank/DDBJ databases">
        <title>Sequencing the genomes of 1000 actinobacteria strains.</title>
        <authorList>
            <person name="Klenk H.-P."/>
        </authorList>
    </citation>
    <scope>NUCLEOTIDE SEQUENCE [LARGE SCALE GENOMIC DNA]</scope>
    <source>
        <strain evidence="2 3">DSM 19600</strain>
    </source>
</reference>
<gene>
    <name evidence="2" type="ORF">BKA10_002092</name>
</gene>
<organism evidence="2 3">
    <name type="scientific">Microbacterium invictum</name>
    <dbReference type="NCBI Taxonomy" id="515415"/>
    <lineage>
        <taxon>Bacteria</taxon>
        <taxon>Bacillati</taxon>
        <taxon>Actinomycetota</taxon>
        <taxon>Actinomycetes</taxon>
        <taxon>Micrococcales</taxon>
        <taxon>Microbacteriaceae</taxon>
        <taxon>Microbacterium</taxon>
    </lineage>
</organism>
<feature type="region of interest" description="Disordered" evidence="1">
    <location>
        <begin position="1"/>
        <end position="50"/>
    </location>
</feature>
<proteinExistence type="predicted"/>